<dbReference type="InterPro" id="IPR006048">
    <property type="entry name" value="A-amylase/branching_C"/>
</dbReference>
<dbReference type="Gene3D" id="3.20.20.80">
    <property type="entry name" value="Glycosidases"/>
    <property type="match status" value="1"/>
</dbReference>
<feature type="domain" description="Alpha-amylase/branching enzyme C-terminal all beta" evidence="1">
    <location>
        <begin position="100"/>
        <end position="194"/>
    </location>
</feature>
<proteinExistence type="predicted"/>
<dbReference type="InterPro" id="IPR017853">
    <property type="entry name" value="GH"/>
</dbReference>
<dbReference type="AlphaFoldDB" id="A0A1G7AQI5"/>
<dbReference type="EMBL" id="FNAO01000003">
    <property type="protein sequence ID" value="SDE16255.1"/>
    <property type="molecule type" value="Genomic_DNA"/>
</dbReference>
<dbReference type="SUPFAM" id="SSF51445">
    <property type="entry name" value="(Trans)glycosidases"/>
    <property type="match status" value="1"/>
</dbReference>
<dbReference type="GO" id="GO:0043169">
    <property type="term" value="F:cation binding"/>
    <property type="evidence" value="ECO:0007669"/>
    <property type="project" value="InterPro"/>
</dbReference>
<dbReference type="InterPro" id="IPR013780">
    <property type="entry name" value="Glyco_hydro_b"/>
</dbReference>
<organism evidence="2 3">
    <name type="scientific">Pricia antarctica</name>
    <dbReference type="NCBI Taxonomy" id="641691"/>
    <lineage>
        <taxon>Bacteria</taxon>
        <taxon>Pseudomonadati</taxon>
        <taxon>Bacteroidota</taxon>
        <taxon>Flavobacteriia</taxon>
        <taxon>Flavobacteriales</taxon>
        <taxon>Flavobacteriaceae</taxon>
        <taxon>Pricia</taxon>
    </lineage>
</organism>
<name>A0A1G7AQI5_9FLAO</name>
<evidence type="ECO:0000259" key="1">
    <source>
        <dbReference type="Pfam" id="PF02806"/>
    </source>
</evidence>
<dbReference type="SUPFAM" id="SSF51011">
    <property type="entry name" value="Glycosyl hydrolase domain"/>
    <property type="match status" value="1"/>
</dbReference>
<dbReference type="GO" id="GO:0005975">
    <property type="term" value="P:carbohydrate metabolic process"/>
    <property type="evidence" value="ECO:0007669"/>
    <property type="project" value="InterPro"/>
</dbReference>
<dbReference type="Gene3D" id="2.60.40.1180">
    <property type="entry name" value="Golgi alpha-mannosidase II"/>
    <property type="match status" value="1"/>
</dbReference>
<evidence type="ECO:0000313" key="2">
    <source>
        <dbReference type="EMBL" id="SDE16255.1"/>
    </source>
</evidence>
<evidence type="ECO:0000313" key="3">
    <source>
        <dbReference type="Proteomes" id="UP000199109"/>
    </source>
</evidence>
<reference evidence="2 3" key="1">
    <citation type="submission" date="2016-10" db="EMBL/GenBank/DDBJ databases">
        <authorList>
            <person name="de Groot N.N."/>
        </authorList>
    </citation>
    <scope>NUCLEOTIDE SEQUENCE [LARGE SCALE GENOMIC DNA]</scope>
    <source>
        <strain evidence="2 3">DSM 23421</strain>
    </source>
</reference>
<gene>
    <name evidence="2" type="ORF">SAMN05421636_103462</name>
</gene>
<dbReference type="Pfam" id="PF02806">
    <property type="entry name" value="Alpha-amylase_C"/>
    <property type="match status" value="1"/>
</dbReference>
<protein>
    <submittedName>
        <fullName evidence="2">1,4-alpha-glucan branching enzyme</fullName>
    </submittedName>
</protein>
<dbReference type="STRING" id="641691.SAMN05421636_103462"/>
<keyword evidence="3" id="KW-1185">Reference proteome</keyword>
<accession>A0A1G7AQI5</accession>
<dbReference type="Proteomes" id="UP000199109">
    <property type="component" value="Unassembled WGS sequence"/>
</dbReference>
<dbReference type="GO" id="GO:0003824">
    <property type="term" value="F:catalytic activity"/>
    <property type="evidence" value="ECO:0007669"/>
    <property type="project" value="InterPro"/>
</dbReference>
<sequence>MIRVVSIFTTGEADSAFAKKRSVLGALLVFTAPGIPMIFQGQEFLEDGYFDDTQGLDWKKASKFKGIHKLYRDLIKLRVGDLSDELRGLQGQHINTLHFNHDNKILAYTRSHDEHGHCPVLVIINFSNSTFENYDIGVPIGGLWETAFNSSCDGYDEKDFSLVKAKLHMASGEPYDNQPHKLTFSIAEYGALILNGCDKNRRDYD</sequence>